<dbReference type="AlphaFoldDB" id="A0A1R2AZN2"/>
<feature type="region of interest" description="Disordered" evidence="9">
    <location>
        <begin position="1"/>
        <end position="44"/>
    </location>
</feature>
<dbReference type="GO" id="GO:0046872">
    <property type="term" value="F:metal ion binding"/>
    <property type="evidence" value="ECO:0007669"/>
    <property type="project" value="UniProtKB-KW"/>
</dbReference>
<evidence type="ECO:0000256" key="5">
    <source>
        <dbReference type="ARBA" id="ARBA00022723"/>
    </source>
</evidence>
<name>A0A1R2AZN2_9CILI</name>
<evidence type="ECO:0000256" key="7">
    <source>
        <dbReference type="ARBA" id="ARBA00022833"/>
    </source>
</evidence>
<dbReference type="Gene3D" id="4.10.800.20">
    <property type="match status" value="1"/>
</dbReference>
<evidence type="ECO:0000256" key="4">
    <source>
        <dbReference type="ARBA" id="ARBA00012775"/>
    </source>
</evidence>
<dbReference type="PANTHER" id="PTHR11359:SF0">
    <property type="entry name" value="AMP DEAMINASE"/>
    <property type="match status" value="1"/>
</dbReference>
<protein>
    <recommendedName>
        <fullName evidence="4">AMP deaminase</fullName>
        <ecNumber evidence="4">3.5.4.6</ecNumber>
    </recommendedName>
</protein>
<accession>A0A1R2AZN2</accession>
<dbReference type="OrthoDB" id="1723809at2759"/>
<dbReference type="EC" id="3.5.4.6" evidence="4"/>
<dbReference type="PANTHER" id="PTHR11359">
    <property type="entry name" value="AMP DEAMINASE"/>
    <property type="match status" value="1"/>
</dbReference>
<evidence type="ECO:0000313" key="11">
    <source>
        <dbReference type="Proteomes" id="UP000187209"/>
    </source>
</evidence>
<dbReference type="Pfam" id="PF19326">
    <property type="entry name" value="AMP_deaminase"/>
    <property type="match status" value="1"/>
</dbReference>
<dbReference type="GO" id="GO:0046033">
    <property type="term" value="P:AMP metabolic process"/>
    <property type="evidence" value="ECO:0007669"/>
    <property type="project" value="TreeGrafter"/>
</dbReference>
<dbReference type="Proteomes" id="UP000187209">
    <property type="component" value="Unassembled WGS sequence"/>
</dbReference>
<proteinExistence type="inferred from homology"/>
<comment type="cofactor">
    <cofactor evidence="1">
        <name>Zn(2+)</name>
        <dbReference type="ChEBI" id="CHEBI:29105"/>
    </cofactor>
</comment>
<dbReference type="SUPFAM" id="SSF51556">
    <property type="entry name" value="Metallo-dependent hydrolases"/>
    <property type="match status" value="1"/>
</dbReference>
<keyword evidence="5" id="KW-0479">Metal-binding</keyword>
<keyword evidence="8" id="KW-0546">Nucleotide metabolism</keyword>
<evidence type="ECO:0000256" key="8">
    <source>
        <dbReference type="ARBA" id="ARBA00023080"/>
    </source>
</evidence>
<sequence length="718" mass="84533">MQEPEDSRPRRQSLKVSLPRPPIDKSRHLASGTNSPSKIEDKDRLSSYLSLKLNDQEHSDLKAIDNSYHIIEPPLKRDGSYSKEDKMRHIKLATNEDIKRLKDVEDIPFRRTVFSKIPNHLKPQYEQDEVLRACSAIMDLLEIRDKYMFYDEFILQHPLDVSMRGIKLTPVIEENNDLDIKAKWANGVIKFFKNEEELPGNIISVREFYSDMQLILNNIYDVVNKSFCHMRLKLLQSKFDLHLMCNADREQFHQKFRKTRDFYNIMKVDNHVHLSAAMNQKHLQKFMKAKLTQHPNEIVYKKGNELKTLKEVFDSLEIYAENLTVDKLDVYADHKTFHRFDRFNSKYNPMGTPLLREIFLKTDNYLNGKYFAEITKEVIQGLEREKYIRSEYRVSIYGRSVNEWELLAKWFKEFKLKSKCVKWLIQIPRLYSVYKSTGQVKSFQDMLSNIFSPVIEASLNPDKYPEISEFLEEIVAFDSVDDESKNEKVTSYTSYKEVLPENWTAPENPPYSYWSYYIYANLYNINNLRRSRGLNTLAFRPHCGEAGSIDHLATAYLTAYSINHGIELNNSPVLQYLFYLKQIGLSMSPLSNNKLFLKFLNNPFLKFFQRGLNVTLSTDDPLMIHLTREPLLEEYSVVAQALELSTVSLCELARNSVLQSGFRYEKKQKWIGNEFMEGGPSSNDTNKTSLSWIRYTYRYEAFREEMDYVTRHADRFYA</sequence>
<evidence type="ECO:0000256" key="2">
    <source>
        <dbReference type="ARBA" id="ARBA00004955"/>
    </source>
</evidence>
<dbReference type="Gene3D" id="3.20.20.140">
    <property type="entry name" value="Metal-dependent hydrolases"/>
    <property type="match status" value="1"/>
</dbReference>
<gene>
    <name evidence="10" type="ORF">SteCoe_32195</name>
</gene>
<keyword evidence="6" id="KW-0378">Hydrolase</keyword>
<organism evidence="10 11">
    <name type="scientific">Stentor coeruleus</name>
    <dbReference type="NCBI Taxonomy" id="5963"/>
    <lineage>
        <taxon>Eukaryota</taxon>
        <taxon>Sar</taxon>
        <taxon>Alveolata</taxon>
        <taxon>Ciliophora</taxon>
        <taxon>Postciliodesmatophora</taxon>
        <taxon>Heterotrichea</taxon>
        <taxon>Heterotrichida</taxon>
        <taxon>Stentoridae</taxon>
        <taxon>Stentor</taxon>
    </lineage>
</organism>
<dbReference type="InterPro" id="IPR006329">
    <property type="entry name" value="AMPD"/>
</dbReference>
<dbReference type="GO" id="GO:0032264">
    <property type="term" value="P:IMP salvage"/>
    <property type="evidence" value="ECO:0007669"/>
    <property type="project" value="InterPro"/>
</dbReference>
<dbReference type="FunFam" id="4.10.800.20:FF:000001">
    <property type="entry name" value="AMP deaminase"/>
    <property type="match status" value="1"/>
</dbReference>
<evidence type="ECO:0000256" key="6">
    <source>
        <dbReference type="ARBA" id="ARBA00022801"/>
    </source>
</evidence>
<dbReference type="GO" id="GO:0003876">
    <property type="term" value="F:AMP deaminase activity"/>
    <property type="evidence" value="ECO:0007669"/>
    <property type="project" value="UniProtKB-EC"/>
</dbReference>
<comment type="pathway">
    <text evidence="2">Purine metabolism; IMP biosynthesis via salvage pathway; IMP from AMP: step 1/1.</text>
</comment>
<reference evidence="10 11" key="1">
    <citation type="submission" date="2016-11" db="EMBL/GenBank/DDBJ databases">
        <title>The macronuclear genome of Stentor coeruleus: a giant cell with tiny introns.</title>
        <authorList>
            <person name="Slabodnick M."/>
            <person name="Ruby J.G."/>
            <person name="Reiff S.B."/>
            <person name="Swart E.C."/>
            <person name="Gosai S."/>
            <person name="Prabakaran S."/>
            <person name="Witkowska E."/>
            <person name="Larue G.E."/>
            <person name="Fisher S."/>
            <person name="Freeman R.M."/>
            <person name="Gunawardena J."/>
            <person name="Chu W."/>
            <person name="Stover N.A."/>
            <person name="Gregory B.D."/>
            <person name="Nowacki M."/>
            <person name="Derisi J."/>
            <person name="Roy S.W."/>
            <person name="Marshall W.F."/>
            <person name="Sood P."/>
        </authorList>
    </citation>
    <scope>NUCLEOTIDE SEQUENCE [LARGE SCALE GENOMIC DNA]</scope>
    <source>
        <strain evidence="10">WM001</strain>
    </source>
</reference>
<keyword evidence="7" id="KW-0862">Zinc</keyword>
<evidence type="ECO:0000256" key="9">
    <source>
        <dbReference type="SAM" id="MobiDB-lite"/>
    </source>
</evidence>
<evidence type="ECO:0000313" key="10">
    <source>
        <dbReference type="EMBL" id="OMJ69947.1"/>
    </source>
</evidence>
<evidence type="ECO:0000256" key="1">
    <source>
        <dbReference type="ARBA" id="ARBA00001947"/>
    </source>
</evidence>
<dbReference type="GO" id="GO:0005829">
    <property type="term" value="C:cytosol"/>
    <property type="evidence" value="ECO:0007669"/>
    <property type="project" value="TreeGrafter"/>
</dbReference>
<comment type="caution">
    <text evidence="10">The sequence shown here is derived from an EMBL/GenBank/DDBJ whole genome shotgun (WGS) entry which is preliminary data.</text>
</comment>
<evidence type="ECO:0000256" key="3">
    <source>
        <dbReference type="ARBA" id="ARBA00006676"/>
    </source>
</evidence>
<keyword evidence="11" id="KW-1185">Reference proteome</keyword>
<comment type="similarity">
    <text evidence="3">Belongs to the metallo-dependent hydrolases superfamily. Adenosine and AMP deaminases family.</text>
</comment>
<dbReference type="InterPro" id="IPR032466">
    <property type="entry name" value="Metal_Hydrolase"/>
</dbReference>
<dbReference type="EMBL" id="MPUH01001140">
    <property type="protein sequence ID" value="OMJ69947.1"/>
    <property type="molecule type" value="Genomic_DNA"/>
</dbReference>